<dbReference type="InterPro" id="IPR001466">
    <property type="entry name" value="Beta-lactam-related"/>
</dbReference>
<protein>
    <recommendedName>
        <fullName evidence="1">Beta-lactamase-related domain-containing protein</fullName>
    </recommendedName>
</protein>
<dbReference type="Pfam" id="PF00144">
    <property type="entry name" value="Beta-lactamase"/>
    <property type="match status" value="1"/>
</dbReference>
<evidence type="ECO:0000313" key="2">
    <source>
        <dbReference type="EMBL" id="GAA0873259.1"/>
    </source>
</evidence>
<dbReference type="Proteomes" id="UP001500507">
    <property type="component" value="Unassembled WGS sequence"/>
</dbReference>
<dbReference type="PANTHER" id="PTHR46520">
    <property type="entry name" value="SERINE BETA-LACTAMASE-LIKE PROTEIN LACTB, MITOCHONDRIAL"/>
    <property type="match status" value="1"/>
</dbReference>
<proteinExistence type="predicted"/>
<reference evidence="2 3" key="1">
    <citation type="journal article" date="2019" name="Int. J. Syst. Evol. Microbiol.">
        <title>The Global Catalogue of Microorganisms (GCM) 10K type strain sequencing project: providing services to taxonomists for standard genome sequencing and annotation.</title>
        <authorList>
            <consortium name="The Broad Institute Genomics Platform"/>
            <consortium name="The Broad Institute Genome Sequencing Center for Infectious Disease"/>
            <person name="Wu L."/>
            <person name="Ma J."/>
        </authorList>
    </citation>
    <scope>NUCLEOTIDE SEQUENCE [LARGE SCALE GENOMIC DNA]</scope>
    <source>
        <strain evidence="2 3">JCM 16082</strain>
    </source>
</reference>
<dbReference type="InterPro" id="IPR052794">
    <property type="entry name" value="Mito_Ser_Protease_LACTB"/>
</dbReference>
<dbReference type="SUPFAM" id="SSF56601">
    <property type="entry name" value="beta-lactamase/transpeptidase-like"/>
    <property type="match status" value="1"/>
</dbReference>
<feature type="domain" description="Beta-lactamase-related" evidence="1">
    <location>
        <begin position="29"/>
        <end position="333"/>
    </location>
</feature>
<keyword evidence="3" id="KW-1185">Reference proteome</keyword>
<organism evidence="2 3">
    <name type="scientific">Gangjinia marincola</name>
    <dbReference type="NCBI Taxonomy" id="578463"/>
    <lineage>
        <taxon>Bacteria</taxon>
        <taxon>Pseudomonadati</taxon>
        <taxon>Bacteroidota</taxon>
        <taxon>Flavobacteriia</taxon>
        <taxon>Flavobacteriales</taxon>
        <taxon>Flavobacteriaceae</taxon>
        <taxon>Gangjinia</taxon>
    </lineage>
</organism>
<evidence type="ECO:0000259" key="1">
    <source>
        <dbReference type="Pfam" id="PF00144"/>
    </source>
</evidence>
<accession>A0ABN1MJ41</accession>
<gene>
    <name evidence="2" type="ORF">GCM10009117_24060</name>
</gene>
<dbReference type="InterPro" id="IPR012338">
    <property type="entry name" value="Beta-lactam/transpept-like"/>
</dbReference>
<dbReference type="PANTHER" id="PTHR46520:SF1">
    <property type="entry name" value="SERINE BETA-LACTAMASE-LIKE PROTEIN LACTB, MITOCHONDRIAL"/>
    <property type="match status" value="1"/>
</dbReference>
<dbReference type="EMBL" id="BAAAFG010000016">
    <property type="protein sequence ID" value="GAA0873259.1"/>
    <property type="molecule type" value="Genomic_DNA"/>
</dbReference>
<evidence type="ECO:0000313" key="3">
    <source>
        <dbReference type="Proteomes" id="UP001500507"/>
    </source>
</evidence>
<comment type="caution">
    <text evidence="2">The sequence shown here is derived from an EMBL/GenBank/DDBJ whole genome shotgun (WGS) entry which is preliminary data.</text>
</comment>
<name>A0ABN1MJ41_9FLAO</name>
<dbReference type="Gene3D" id="3.40.710.10">
    <property type="entry name" value="DD-peptidase/beta-lactamase superfamily"/>
    <property type="match status" value="1"/>
</dbReference>
<sequence>MGIGILFSNSNRVFAQKQYPVIFKEQHRILKKLKRKEKLVGLALQISIADSLVYQDYLGYANKAEKQKVDSTTVFRLASISKAITAATLAVLVNEGIMELDKSVHEYIPYFPKKNYPILIRQLAFHTGGIRSYRGNEFMLNESRSIREGINLFINDSLEYQPGTKFLYSTFGFNLISLAIQEETKTPFEEIVQQKLIKPLALEHVYHNISDIPNANLTSFYQKTKSKKVREAKPVENFYKLGGGGFYANVSDILSFGNSWRNNSIVLNPIKKQFVSKQRIDDKAISYGLGWEIGTDQFNRPYYGHSGGGVGASTYLLIYPNEELVISFLANTNCNSLITREYLALIVQSIVSNRDI</sequence>